<keyword evidence="5" id="KW-1185">Reference proteome</keyword>
<evidence type="ECO:0000313" key="4">
    <source>
        <dbReference type="EMBL" id="GIU35194.1"/>
    </source>
</evidence>
<feature type="signal peptide" evidence="3">
    <location>
        <begin position="1"/>
        <end position="22"/>
    </location>
</feature>
<sequence>MSVFKTIGVMIALAIFSAPNGAADLFDGANELPITLQTLLESSGRENVVNLVQLGVLNHADLSQSGTGNGTNLVQIGNDNYAEVIQYGQDNEVELLQAGANNFADVTQIGNDNLVQINQLGSASFSIEQIADGAAITITQY</sequence>
<accession>A0ABQ4NUC5</accession>
<protein>
    <submittedName>
        <fullName evidence="4">Curlin</fullName>
    </submittedName>
</protein>
<dbReference type="InterPro" id="IPR009742">
    <property type="entry name" value="Curlin_rpt"/>
</dbReference>
<evidence type="ECO:0000313" key="5">
    <source>
        <dbReference type="Proteomes" id="UP000773469"/>
    </source>
</evidence>
<name>A0ABQ4NUC5_SHECO</name>
<dbReference type="Proteomes" id="UP000773469">
    <property type="component" value="Unassembled WGS sequence"/>
</dbReference>
<comment type="similarity">
    <text evidence="1">Belongs to the CsgA/CsgB family.</text>
</comment>
<feature type="chain" id="PRO_5046770718" evidence="3">
    <location>
        <begin position="23"/>
        <end position="141"/>
    </location>
</feature>
<evidence type="ECO:0000256" key="3">
    <source>
        <dbReference type="SAM" id="SignalP"/>
    </source>
</evidence>
<dbReference type="EMBL" id="BPEU01000002">
    <property type="protein sequence ID" value="GIU35194.1"/>
    <property type="molecule type" value="Genomic_DNA"/>
</dbReference>
<evidence type="ECO:0000256" key="1">
    <source>
        <dbReference type="ARBA" id="ARBA00009766"/>
    </source>
</evidence>
<dbReference type="Pfam" id="PF07012">
    <property type="entry name" value="Curlin_rpt"/>
    <property type="match status" value="1"/>
</dbReference>
<proteinExistence type="inferred from homology"/>
<organism evidence="4 5">
    <name type="scientific">Shewanella colwelliana</name>
    <name type="common">Alteromonas colwelliana</name>
    <dbReference type="NCBI Taxonomy" id="23"/>
    <lineage>
        <taxon>Bacteria</taxon>
        <taxon>Pseudomonadati</taxon>
        <taxon>Pseudomonadota</taxon>
        <taxon>Gammaproteobacteria</taxon>
        <taxon>Alteromonadales</taxon>
        <taxon>Shewanellaceae</taxon>
        <taxon>Shewanella</taxon>
    </lineage>
</organism>
<reference evidence="4 5" key="1">
    <citation type="submission" date="2021-05" db="EMBL/GenBank/DDBJ databases">
        <title>Molecular characterization for Shewanella algae harboring chromosomal blaOXA-55-like strains isolated from clinical and environment sample.</title>
        <authorList>
            <person name="Ohama Y."/>
            <person name="Aoki K."/>
            <person name="Harada S."/>
            <person name="Moriya K."/>
            <person name="Ishii Y."/>
            <person name="Tateda K."/>
        </authorList>
    </citation>
    <scope>NUCLEOTIDE SEQUENCE [LARGE SCALE GENOMIC DNA]</scope>
    <source>
        <strain evidence="4 5">MBTL60-118</strain>
    </source>
</reference>
<evidence type="ECO:0000256" key="2">
    <source>
        <dbReference type="ARBA" id="ARBA00022729"/>
    </source>
</evidence>
<comment type="caution">
    <text evidence="4">The sequence shown here is derived from an EMBL/GenBank/DDBJ whole genome shotgun (WGS) entry which is preliminary data.</text>
</comment>
<gene>
    <name evidence="4" type="primary">csgB</name>
    <name evidence="4" type="ORF">TUM3794_02510</name>
</gene>
<keyword evidence="2 3" id="KW-0732">Signal</keyword>